<evidence type="ECO:0000313" key="2">
    <source>
        <dbReference type="Proteomes" id="UP000823775"/>
    </source>
</evidence>
<name>A0ABS8WGE4_DATST</name>
<gene>
    <name evidence="1" type="ORF">HAX54_046058</name>
</gene>
<proteinExistence type="predicted"/>
<evidence type="ECO:0000313" key="1">
    <source>
        <dbReference type="EMBL" id="MCE3049883.1"/>
    </source>
</evidence>
<feature type="non-terminal residue" evidence="1">
    <location>
        <position position="1"/>
    </location>
</feature>
<feature type="non-terminal residue" evidence="1">
    <location>
        <position position="105"/>
    </location>
</feature>
<sequence length="105" mass="12012">TAQVGDRKEIGIKITPRKSRYNSKIVGVQDKSVPWSQVTAIAFVTQRCIKIPTLRNSKSPQYSRATELNVHDFLHDMEQCPKTHTAKWFGERTCGFEKTELESCQ</sequence>
<reference evidence="1 2" key="1">
    <citation type="journal article" date="2021" name="BMC Genomics">
        <title>Datura genome reveals duplications of psychoactive alkaloid biosynthetic genes and high mutation rate following tissue culture.</title>
        <authorList>
            <person name="Rajewski A."/>
            <person name="Carter-House D."/>
            <person name="Stajich J."/>
            <person name="Litt A."/>
        </authorList>
    </citation>
    <scope>NUCLEOTIDE SEQUENCE [LARGE SCALE GENOMIC DNA]</scope>
    <source>
        <strain evidence="1">AR-01</strain>
    </source>
</reference>
<organism evidence="1 2">
    <name type="scientific">Datura stramonium</name>
    <name type="common">Jimsonweed</name>
    <name type="synonym">Common thornapple</name>
    <dbReference type="NCBI Taxonomy" id="4076"/>
    <lineage>
        <taxon>Eukaryota</taxon>
        <taxon>Viridiplantae</taxon>
        <taxon>Streptophyta</taxon>
        <taxon>Embryophyta</taxon>
        <taxon>Tracheophyta</taxon>
        <taxon>Spermatophyta</taxon>
        <taxon>Magnoliopsida</taxon>
        <taxon>eudicotyledons</taxon>
        <taxon>Gunneridae</taxon>
        <taxon>Pentapetalae</taxon>
        <taxon>asterids</taxon>
        <taxon>lamiids</taxon>
        <taxon>Solanales</taxon>
        <taxon>Solanaceae</taxon>
        <taxon>Solanoideae</taxon>
        <taxon>Datureae</taxon>
        <taxon>Datura</taxon>
    </lineage>
</organism>
<comment type="caution">
    <text evidence="1">The sequence shown here is derived from an EMBL/GenBank/DDBJ whole genome shotgun (WGS) entry which is preliminary data.</text>
</comment>
<accession>A0ABS8WGE4</accession>
<protein>
    <submittedName>
        <fullName evidence="1">Uncharacterized protein</fullName>
    </submittedName>
</protein>
<dbReference type="EMBL" id="JACEIK010007213">
    <property type="protein sequence ID" value="MCE3049883.1"/>
    <property type="molecule type" value="Genomic_DNA"/>
</dbReference>
<dbReference type="Proteomes" id="UP000823775">
    <property type="component" value="Unassembled WGS sequence"/>
</dbReference>
<keyword evidence="2" id="KW-1185">Reference proteome</keyword>